<evidence type="ECO:0000256" key="5">
    <source>
        <dbReference type="ARBA" id="ARBA00022989"/>
    </source>
</evidence>
<evidence type="ECO:0000256" key="1">
    <source>
        <dbReference type="ARBA" id="ARBA00004141"/>
    </source>
</evidence>
<evidence type="ECO:0000256" key="10">
    <source>
        <dbReference type="SAM" id="Phobius"/>
    </source>
</evidence>
<keyword evidence="12" id="KW-1185">Reference proteome</keyword>
<reference evidence="11" key="1">
    <citation type="submission" date="2023-06" db="EMBL/GenBank/DDBJ databases">
        <title>Male Hemibagrus guttatus genome.</title>
        <authorList>
            <person name="Bian C."/>
        </authorList>
    </citation>
    <scope>NUCLEOTIDE SEQUENCE</scope>
    <source>
        <strain evidence="11">Male_cb2023</strain>
        <tissue evidence="11">Muscle</tissue>
    </source>
</reference>
<evidence type="ECO:0000313" key="11">
    <source>
        <dbReference type="EMBL" id="KAK3553979.1"/>
    </source>
</evidence>
<feature type="transmembrane region" description="Helical" evidence="10">
    <location>
        <begin position="286"/>
        <end position="307"/>
    </location>
</feature>
<feature type="transmembrane region" description="Helical" evidence="10">
    <location>
        <begin position="676"/>
        <end position="700"/>
    </location>
</feature>
<keyword evidence="3" id="KW-0813">Transport</keyword>
<comment type="subcellular location">
    <subcellularLocation>
        <location evidence="1">Membrane</location>
        <topology evidence="1">Multi-pass membrane protein</topology>
    </subcellularLocation>
</comment>
<keyword evidence="6" id="KW-0406">Ion transport</keyword>
<dbReference type="EMBL" id="JAUCMX010000002">
    <property type="protein sequence ID" value="KAK3553979.1"/>
    <property type="molecule type" value="Genomic_DNA"/>
</dbReference>
<dbReference type="GO" id="GO:1904669">
    <property type="term" value="P:ATP export"/>
    <property type="evidence" value="ECO:0007669"/>
    <property type="project" value="UniProtKB-ARBA"/>
</dbReference>
<gene>
    <name evidence="11" type="ORF">QTP70_019021</name>
</gene>
<keyword evidence="7 10" id="KW-0472">Membrane</keyword>
<protein>
    <recommendedName>
        <fullName evidence="13">Calcium homeostasis modulator protein 1</fullName>
    </recommendedName>
</protein>
<feature type="transmembrane region" description="Helical" evidence="10">
    <location>
        <begin position="634"/>
        <end position="655"/>
    </location>
</feature>
<dbReference type="InterPro" id="IPR029569">
    <property type="entry name" value="CALHM"/>
</dbReference>
<evidence type="ECO:0000256" key="6">
    <source>
        <dbReference type="ARBA" id="ARBA00023065"/>
    </source>
</evidence>
<keyword evidence="4 10" id="KW-0812">Transmembrane</keyword>
<evidence type="ECO:0000256" key="2">
    <source>
        <dbReference type="ARBA" id="ARBA00008497"/>
    </source>
</evidence>
<dbReference type="AlphaFoldDB" id="A0AAE0RFF2"/>
<evidence type="ECO:0008006" key="13">
    <source>
        <dbReference type="Google" id="ProtNLM"/>
    </source>
</evidence>
<comment type="caution">
    <text evidence="11">The sequence shown here is derived from an EMBL/GenBank/DDBJ whole genome shotgun (WGS) entry which is preliminary data.</text>
</comment>
<sequence>MMEEWTRPIGRRNKNPAVVKYLFSAMMQRAMLAPMVWILVSLLDGKCFICAFSMSVDPKHFNGFPNDTGLDLIRIMAKVPCKEDSIFKDSTFRKAVSRYVRCYSQAIGWSILLCLIFLGAVARVTKPCFNYAVFLQTRYWSNYLDVEAKLFDETCVHHARDFARKCVVRFFEDIGDDEVLRMPLSPKFSFKKNDNEAEEDEHLHAEVALLRVQRRLSTSARKEARLICFGSKRIFFNMDKFRMMFQFLQANQESFMNGICGIMALASAQLYSTFEFTCPCMPEYNYAYGVGILIVPPFWFFMLGYVLNNNISVLTEEWKRPIGQRQKETTVLRYMLCSMTQRALIAPSVWIAVTLMDGNSFLCAYSTKIDLSPFLNSSAVSMPEKDLEKLLATIPCENIFDANYVINSEAASRYIRVMSQACGWAFLMLTTFVAFLIRAVRPCFTQAVFLKTKYWSHYIDTERRLFDDTCKEHAKSFAKVCIQQYFESVSGEMIFHKLPEKEKVGKEKGNEEEKPLSEEEKLLGIREQEDMNKVLWNWHTCKPALRLHKYGKDENTNENSNSPVQTHSHQEVGPNRKYDSMAALISENFKFASLFFKSKDVMIFNGLIALGTVASQTAYNIFAFECPCSTQRNYLYGIAAIGVPALAFFLIGVMLNRSTWDLVSECRIRKCRKLSGAAAFALLGSIVGRASVAPVTWAVISLLRGEAYVCALSEFVDPQSLENFPSTLQSLTIMAQFPCKDVPAELLHFWKNIERRLKYESQLLGWMLVAVVSFTVFLVMCGKRCCSPLGYQQEAYWSTYRASEQTLFQRTAEAHAKIRAAENIRTFFGFVDLEDQEKGLLTSCQDAKQTISNLEWNQITGVYLYRENKGIPLYSRLNKWASYTIGNNTDGFEMDMIC</sequence>
<accession>A0AAE0RFF2</accession>
<evidence type="ECO:0000256" key="7">
    <source>
        <dbReference type="ARBA" id="ARBA00023136"/>
    </source>
</evidence>
<dbReference type="PANTHER" id="PTHR32261:SF3">
    <property type="entry name" value="CALCIUM HOMEOSTASIS MODULATOR PROTEIN 2"/>
    <property type="match status" value="1"/>
</dbReference>
<dbReference type="GO" id="GO:0005261">
    <property type="term" value="F:monoatomic cation channel activity"/>
    <property type="evidence" value="ECO:0007669"/>
    <property type="project" value="TreeGrafter"/>
</dbReference>
<proteinExistence type="inferred from homology"/>
<dbReference type="Proteomes" id="UP001274896">
    <property type="component" value="Unassembled WGS sequence"/>
</dbReference>
<organism evidence="11 12">
    <name type="scientific">Hemibagrus guttatus</name>
    <dbReference type="NCBI Taxonomy" id="175788"/>
    <lineage>
        <taxon>Eukaryota</taxon>
        <taxon>Metazoa</taxon>
        <taxon>Chordata</taxon>
        <taxon>Craniata</taxon>
        <taxon>Vertebrata</taxon>
        <taxon>Euteleostomi</taxon>
        <taxon>Actinopterygii</taxon>
        <taxon>Neopterygii</taxon>
        <taxon>Teleostei</taxon>
        <taxon>Ostariophysi</taxon>
        <taxon>Siluriformes</taxon>
        <taxon>Bagridae</taxon>
        <taxon>Hemibagrus</taxon>
    </lineage>
</organism>
<feature type="transmembrane region" description="Helical" evidence="10">
    <location>
        <begin position="763"/>
        <end position="782"/>
    </location>
</feature>
<keyword evidence="8" id="KW-0407">Ion channel</keyword>
<keyword evidence="5 10" id="KW-1133">Transmembrane helix</keyword>
<dbReference type="PANTHER" id="PTHR32261">
    <property type="entry name" value="CALCIUM HOMEOSTASIS MODULATOR PROTEIN"/>
    <property type="match status" value="1"/>
</dbReference>
<evidence type="ECO:0000256" key="9">
    <source>
        <dbReference type="SAM" id="MobiDB-lite"/>
    </source>
</evidence>
<comment type="similarity">
    <text evidence="2">Belongs to the CALHM family.</text>
</comment>
<feature type="transmembrane region" description="Helical" evidence="10">
    <location>
        <begin position="421"/>
        <end position="440"/>
    </location>
</feature>
<feature type="region of interest" description="Disordered" evidence="9">
    <location>
        <begin position="552"/>
        <end position="573"/>
    </location>
</feature>
<feature type="transmembrane region" description="Helical" evidence="10">
    <location>
        <begin position="106"/>
        <end position="125"/>
    </location>
</feature>
<feature type="compositionally biased region" description="Polar residues" evidence="9">
    <location>
        <begin position="557"/>
        <end position="567"/>
    </location>
</feature>
<evidence type="ECO:0000256" key="3">
    <source>
        <dbReference type="ARBA" id="ARBA00022448"/>
    </source>
</evidence>
<dbReference type="Pfam" id="PF14798">
    <property type="entry name" value="Ca_hom_mod"/>
    <property type="match status" value="3"/>
</dbReference>
<dbReference type="GO" id="GO:0005886">
    <property type="term" value="C:plasma membrane"/>
    <property type="evidence" value="ECO:0007669"/>
    <property type="project" value="TreeGrafter"/>
</dbReference>
<evidence type="ECO:0000313" key="12">
    <source>
        <dbReference type="Proteomes" id="UP001274896"/>
    </source>
</evidence>
<evidence type="ECO:0000256" key="8">
    <source>
        <dbReference type="ARBA" id="ARBA00023303"/>
    </source>
</evidence>
<name>A0AAE0RFF2_9TELE</name>
<evidence type="ECO:0000256" key="4">
    <source>
        <dbReference type="ARBA" id="ARBA00022692"/>
    </source>
</evidence>
<feature type="transmembrane region" description="Helical" evidence="10">
    <location>
        <begin position="254"/>
        <end position="274"/>
    </location>
</feature>